<keyword evidence="6" id="KW-0999">Mitochondrion inner membrane</keyword>
<dbReference type="AlphaFoldDB" id="A0A1C7M2D3"/>
<dbReference type="Pfam" id="PF03656">
    <property type="entry name" value="Pam16"/>
    <property type="match status" value="1"/>
</dbReference>
<evidence type="ECO:0000256" key="12">
    <source>
        <dbReference type="ARBA" id="ARBA00031407"/>
    </source>
</evidence>
<dbReference type="Proteomes" id="UP000092993">
    <property type="component" value="Unassembled WGS sequence"/>
</dbReference>
<organism evidence="13 14">
    <name type="scientific">Grifola frondosa</name>
    <name type="common">Maitake</name>
    <name type="synonym">Polyporus frondosus</name>
    <dbReference type="NCBI Taxonomy" id="5627"/>
    <lineage>
        <taxon>Eukaryota</taxon>
        <taxon>Fungi</taxon>
        <taxon>Dikarya</taxon>
        <taxon>Basidiomycota</taxon>
        <taxon>Agaricomycotina</taxon>
        <taxon>Agaricomycetes</taxon>
        <taxon>Polyporales</taxon>
        <taxon>Grifolaceae</taxon>
        <taxon>Grifola</taxon>
    </lineage>
</organism>
<evidence type="ECO:0000256" key="1">
    <source>
        <dbReference type="ARBA" id="ARBA00004637"/>
    </source>
</evidence>
<proteinExistence type="inferred from homology"/>
<keyword evidence="10" id="KW-0472">Membrane</keyword>
<evidence type="ECO:0000256" key="5">
    <source>
        <dbReference type="ARBA" id="ARBA00022448"/>
    </source>
</evidence>
<protein>
    <recommendedName>
        <fullName evidence="4">Mitochondrial import inner membrane translocase subunit TIM16</fullName>
    </recommendedName>
    <alternativeName>
        <fullName evidence="3">Mitochondrial import inner membrane translocase subunit tim16</fullName>
    </alternativeName>
    <alternativeName>
        <fullName evidence="11 12">Presequence translocated-associated motor subunit PAM16</fullName>
    </alternativeName>
</protein>
<comment type="subcellular location">
    <subcellularLocation>
        <location evidence="1">Mitochondrion inner membrane</location>
        <topology evidence="1">Peripheral membrane protein</topology>
    </subcellularLocation>
</comment>
<gene>
    <name evidence="13" type="primary">un-4</name>
    <name evidence="13" type="ORF">A0H81_09113</name>
</gene>
<dbReference type="GO" id="GO:0005744">
    <property type="term" value="C:TIM23 mitochondrial import inner membrane translocase complex"/>
    <property type="evidence" value="ECO:0007669"/>
    <property type="project" value="InterPro"/>
</dbReference>
<evidence type="ECO:0000256" key="9">
    <source>
        <dbReference type="ARBA" id="ARBA00023128"/>
    </source>
</evidence>
<dbReference type="InterPro" id="IPR005341">
    <property type="entry name" value="Tim16"/>
</dbReference>
<evidence type="ECO:0000256" key="8">
    <source>
        <dbReference type="ARBA" id="ARBA00023010"/>
    </source>
</evidence>
<sequence length="169" mass="18166">MSSPRVIVQIAIEGAKILGKAFAAAGRQAAQSGCKVSTSRRAGGDIAGVGNATSGSATDRLTRELRMTVDEARLILNTKKEDPMEKISQHYEHLFKANSPPAAPPKTTGKQAVSPFHSIYLQSKVFRARERLEAESSSHKLSSRRRRRAAAASSIILVDIVVNAASIAW</sequence>
<evidence type="ECO:0000256" key="3">
    <source>
        <dbReference type="ARBA" id="ARBA00013571"/>
    </source>
</evidence>
<evidence type="ECO:0000256" key="7">
    <source>
        <dbReference type="ARBA" id="ARBA00022927"/>
    </source>
</evidence>
<keyword evidence="9" id="KW-0496">Mitochondrion</keyword>
<keyword evidence="14" id="KW-1185">Reference proteome</keyword>
<dbReference type="PANTHER" id="PTHR12388:SF0">
    <property type="entry name" value="MITOCHONDRIAL IMPORT INNER MEMBRANE TRANSLOCASE SUBUNIT TIM16"/>
    <property type="match status" value="1"/>
</dbReference>
<dbReference type="OMA" id="TRTHRMT"/>
<evidence type="ECO:0000256" key="11">
    <source>
        <dbReference type="ARBA" id="ARBA00030422"/>
    </source>
</evidence>
<keyword evidence="7" id="KW-0653">Protein transport</keyword>
<dbReference type="GO" id="GO:0030150">
    <property type="term" value="P:protein import into mitochondrial matrix"/>
    <property type="evidence" value="ECO:0007669"/>
    <property type="project" value="InterPro"/>
</dbReference>
<dbReference type="OrthoDB" id="10262892at2759"/>
<reference evidence="13 14" key="1">
    <citation type="submission" date="2016-03" db="EMBL/GenBank/DDBJ databases">
        <title>Whole genome sequencing of Grifola frondosa 9006-11.</title>
        <authorList>
            <person name="Min B."/>
            <person name="Park H."/>
            <person name="Kim J.-G."/>
            <person name="Cho H."/>
            <person name="Oh Y.-L."/>
            <person name="Kong W.-S."/>
            <person name="Choi I.-G."/>
        </authorList>
    </citation>
    <scope>NUCLEOTIDE SEQUENCE [LARGE SCALE GENOMIC DNA]</scope>
    <source>
        <strain evidence="13 14">9006-11</strain>
    </source>
</reference>
<evidence type="ECO:0000256" key="6">
    <source>
        <dbReference type="ARBA" id="ARBA00022792"/>
    </source>
</evidence>
<evidence type="ECO:0000313" key="13">
    <source>
        <dbReference type="EMBL" id="OBZ70657.1"/>
    </source>
</evidence>
<dbReference type="Gene3D" id="1.10.287.110">
    <property type="entry name" value="DnaJ domain"/>
    <property type="match status" value="1"/>
</dbReference>
<dbReference type="PANTHER" id="PTHR12388">
    <property type="entry name" value="MITOCHONDRIA ASSOCIATED GRANULOCYTE MACROPHAGE CSF SIGNALING MOLECULE"/>
    <property type="match status" value="1"/>
</dbReference>
<comment type="caution">
    <text evidence="13">The sequence shown here is derived from an EMBL/GenBank/DDBJ whole genome shotgun (WGS) entry which is preliminary data.</text>
</comment>
<accession>A0A1C7M2D3</accession>
<evidence type="ECO:0000256" key="2">
    <source>
        <dbReference type="ARBA" id="ARBA00008817"/>
    </source>
</evidence>
<evidence type="ECO:0000313" key="14">
    <source>
        <dbReference type="Proteomes" id="UP000092993"/>
    </source>
</evidence>
<evidence type="ECO:0000256" key="10">
    <source>
        <dbReference type="ARBA" id="ARBA00023136"/>
    </source>
</evidence>
<dbReference type="EMBL" id="LUGG01000013">
    <property type="protein sequence ID" value="OBZ70657.1"/>
    <property type="molecule type" value="Genomic_DNA"/>
</dbReference>
<name>A0A1C7M2D3_GRIFR</name>
<dbReference type="STRING" id="5627.A0A1C7M2D3"/>
<keyword evidence="5" id="KW-0813">Transport</keyword>
<evidence type="ECO:0000256" key="4">
    <source>
        <dbReference type="ARBA" id="ARBA00020721"/>
    </source>
</evidence>
<dbReference type="InterPro" id="IPR036869">
    <property type="entry name" value="J_dom_sf"/>
</dbReference>
<keyword evidence="8" id="KW-0811">Translocation</keyword>
<comment type="similarity">
    <text evidence="2">Belongs to the TIM16/PAM16 family.</text>
</comment>